<dbReference type="AlphaFoldDB" id="A0A0Q5UJV3"/>
<evidence type="ECO:0000313" key="6">
    <source>
        <dbReference type="EMBL" id="KQS44170.1"/>
    </source>
</evidence>
<feature type="coiled-coil region" evidence="3">
    <location>
        <begin position="309"/>
        <end position="361"/>
    </location>
</feature>
<evidence type="ECO:0000256" key="2">
    <source>
        <dbReference type="ARBA" id="ARBA00022737"/>
    </source>
</evidence>
<reference evidence="6 7" key="2">
    <citation type="journal article" date="2008" name="Bioinformatics">
        <title>Assembly reconciliation.</title>
        <authorList>
            <person name="Zimin A.V."/>
            <person name="Smith D.R."/>
            <person name="Sutton G."/>
            <person name="Yorke J.A."/>
        </authorList>
    </citation>
    <scope>NUCLEOTIDE SEQUENCE [LARGE SCALE GENOMIC DNA]</scope>
    <source>
        <strain evidence="6 7">TSC#14021-0224.01</strain>
    </source>
</reference>
<proteinExistence type="predicted"/>
<feature type="domain" description="cGMP-dependent protein kinase interacting" evidence="5">
    <location>
        <begin position="271"/>
        <end position="366"/>
    </location>
</feature>
<dbReference type="GO" id="GO:0005737">
    <property type="term" value="C:cytoplasm"/>
    <property type="evidence" value="ECO:0007669"/>
    <property type="project" value="TreeGrafter"/>
</dbReference>
<feature type="compositionally biased region" description="Low complexity" evidence="4">
    <location>
        <begin position="35"/>
        <end position="48"/>
    </location>
</feature>
<keyword evidence="2" id="KW-0677">Repeat</keyword>
<feature type="region of interest" description="Disordered" evidence="4">
    <location>
        <begin position="86"/>
        <end position="130"/>
    </location>
</feature>
<evidence type="ECO:0000259" key="5">
    <source>
        <dbReference type="Pfam" id="PF15898"/>
    </source>
</evidence>
<feature type="region of interest" description="Disordered" evidence="4">
    <location>
        <begin position="194"/>
        <end position="269"/>
    </location>
</feature>
<dbReference type="GO" id="GO:0019208">
    <property type="term" value="F:phosphatase regulator activity"/>
    <property type="evidence" value="ECO:0007669"/>
    <property type="project" value="TreeGrafter"/>
</dbReference>
<keyword evidence="3" id="KW-0175">Coiled coil</keyword>
<evidence type="ECO:0000256" key="1">
    <source>
        <dbReference type="ARBA" id="ARBA00022473"/>
    </source>
</evidence>
<evidence type="ECO:0000256" key="3">
    <source>
        <dbReference type="SAM" id="Coils"/>
    </source>
</evidence>
<feature type="compositionally biased region" description="Basic and acidic residues" evidence="4">
    <location>
        <begin position="226"/>
        <end position="239"/>
    </location>
</feature>
<dbReference type="InterPro" id="IPR051226">
    <property type="entry name" value="PP1_Regulatory_Subunit"/>
</dbReference>
<gene>
    <name evidence="6" type="primary">Dere\GG15946</name>
    <name evidence="6" type="synonym">dere_GLEANR_15974</name>
    <name evidence="6" type="synonym">GG15946</name>
    <name evidence="6" type="ORF">Dere_GG15946</name>
</gene>
<feature type="compositionally biased region" description="Low complexity" evidence="4">
    <location>
        <begin position="100"/>
        <end position="119"/>
    </location>
</feature>
<evidence type="ECO:0000313" key="7">
    <source>
        <dbReference type="Proteomes" id="UP000008711"/>
    </source>
</evidence>
<accession>A0A0Q5UJV3</accession>
<protein>
    <submittedName>
        <fullName evidence="6">Uncharacterized protein, isoform M</fullName>
    </submittedName>
</protein>
<feature type="compositionally biased region" description="Gly residues" evidence="4">
    <location>
        <begin position="86"/>
        <end position="99"/>
    </location>
</feature>
<dbReference type="PANTHER" id="PTHR24179:SF21">
    <property type="entry name" value="MYOSIN BINDING SUBUNIT, ISOFORM O"/>
    <property type="match status" value="1"/>
</dbReference>
<feature type="region of interest" description="Disordered" evidence="4">
    <location>
        <begin position="1"/>
        <end position="69"/>
    </location>
</feature>
<keyword evidence="7" id="KW-1185">Reference proteome</keyword>
<dbReference type="OrthoDB" id="19014at2759"/>
<dbReference type="PANTHER" id="PTHR24179">
    <property type="entry name" value="PROTEIN PHOSPHATASE 1 REGULATORY SUBUNIT 12"/>
    <property type="match status" value="1"/>
</dbReference>
<dbReference type="Pfam" id="PF15898">
    <property type="entry name" value="PRKG1_interact"/>
    <property type="match status" value="1"/>
</dbReference>
<dbReference type="Proteomes" id="UP000008711">
    <property type="component" value="Unassembled WGS sequence"/>
</dbReference>
<name>A0A0Q5UJV3_DROER</name>
<sequence>MSFRSRSRTQAPLSSRRRSLSSNSRMAPSSGGSGAYNYNGSSYGSSGSTGRPLSTGYFPSSGGASSYQSPYASVYSSRESLYGGGAVGRSSYGSGGGGYDSSRYNPSSYSSAGSSYSTSDRYVSPYSSSYDKGVTTASLTFKSPGLGPSNSFKSSRLLKTKSLSASNSSLNGVYGGPSSNGVTSAGATVAAIAATRSNSLREQERKSRNRTRSKSAAQRSISASSEKSEGYESGSERTSRSRLGSTASTATTSESKSSSSNDKTENGDGIDYKALWEAEKLENDKLRQMLKQKDDEAVQTRATLERFANATTKNSLSELEKRERRAMERKLSELEEELKLLQKLKTENDRLRAENRALTRVVSKLTTSAQSQLAKTK</sequence>
<dbReference type="GO" id="GO:0019901">
    <property type="term" value="F:protein kinase binding"/>
    <property type="evidence" value="ECO:0007669"/>
    <property type="project" value="InterPro"/>
</dbReference>
<dbReference type="GO" id="GO:0004857">
    <property type="term" value="F:enzyme inhibitor activity"/>
    <property type="evidence" value="ECO:0007669"/>
    <property type="project" value="TreeGrafter"/>
</dbReference>
<organism evidence="6 7">
    <name type="scientific">Drosophila erecta</name>
    <name type="common">Fruit fly</name>
    <dbReference type="NCBI Taxonomy" id="7220"/>
    <lineage>
        <taxon>Eukaryota</taxon>
        <taxon>Metazoa</taxon>
        <taxon>Ecdysozoa</taxon>
        <taxon>Arthropoda</taxon>
        <taxon>Hexapoda</taxon>
        <taxon>Insecta</taxon>
        <taxon>Pterygota</taxon>
        <taxon>Neoptera</taxon>
        <taxon>Endopterygota</taxon>
        <taxon>Diptera</taxon>
        <taxon>Brachycera</taxon>
        <taxon>Muscomorpha</taxon>
        <taxon>Ephydroidea</taxon>
        <taxon>Drosophilidae</taxon>
        <taxon>Drosophila</taxon>
        <taxon>Sophophora</taxon>
    </lineage>
</organism>
<keyword evidence="1" id="KW-0217">Developmental protein</keyword>
<dbReference type="EMBL" id="CH954178">
    <property type="protein sequence ID" value="KQS44170.1"/>
    <property type="molecule type" value="Genomic_DNA"/>
</dbReference>
<dbReference type="InterPro" id="IPR031775">
    <property type="entry name" value="PRKG1_interact"/>
</dbReference>
<reference evidence="6 7" key="1">
    <citation type="journal article" date="2007" name="Nature">
        <title>Evolution of genes and genomes on the Drosophila phylogeny.</title>
        <authorList>
            <consortium name="Drosophila 12 Genomes Consortium"/>
            <person name="Clark A.G."/>
            <person name="Eisen M.B."/>
            <person name="Smith D.R."/>
            <person name="Bergman C.M."/>
            <person name="Oliver B."/>
            <person name="Markow T.A."/>
            <person name="Kaufman T.C."/>
            <person name="Kellis M."/>
            <person name="Gelbart W."/>
            <person name="Iyer V.N."/>
            <person name="Pollard D.A."/>
            <person name="Sackton T.B."/>
            <person name="Larracuente A.M."/>
            <person name="Singh N.D."/>
            <person name="Abad J.P."/>
            <person name="Abt D.N."/>
            <person name="Adryan B."/>
            <person name="Aguade M."/>
            <person name="Akashi H."/>
            <person name="Anderson W.W."/>
            <person name="Aquadro C.F."/>
            <person name="Ardell D.H."/>
            <person name="Arguello R."/>
            <person name="Artieri C.G."/>
            <person name="Barbash D.A."/>
            <person name="Barker D."/>
            <person name="Barsanti P."/>
            <person name="Batterham P."/>
            <person name="Batzoglou S."/>
            <person name="Begun D."/>
            <person name="Bhutkar A."/>
            <person name="Blanco E."/>
            <person name="Bosak S.A."/>
            <person name="Bradley R.K."/>
            <person name="Brand A.D."/>
            <person name="Brent M.R."/>
            <person name="Brooks A.N."/>
            <person name="Brown R.H."/>
            <person name="Butlin R.K."/>
            <person name="Caggese C."/>
            <person name="Calvi B.R."/>
            <person name="Bernardo de Carvalho A."/>
            <person name="Caspi A."/>
            <person name="Castrezana S."/>
            <person name="Celniker S.E."/>
            <person name="Chang J.L."/>
            <person name="Chapple C."/>
            <person name="Chatterji S."/>
            <person name="Chinwalla A."/>
            <person name="Civetta A."/>
            <person name="Clifton S.W."/>
            <person name="Comeron J.M."/>
            <person name="Costello J.C."/>
            <person name="Coyne J.A."/>
            <person name="Daub J."/>
            <person name="David R.G."/>
            <person name="Delcher A.L."/>
            <person name="Delehaunty K."/>
            <person name="Do C.B."/>
            <person name="Ebling H."/>
            <person name="Edwards K."/>
            <person name="Eickbush T."/>
            <person name="Evans J.D."/>
            <person name="Filipski A."/>
            <person name="Findeiss S."/>
            <person name="Freyhult E."/>
            <person name="Fulton L."/>
            <person name="Fulton R."/>
            <person name="Garcia A.C."/>
            <person name="Gardiner A."/>
            <person name="Garfield D.A."/>
            <person name="Garvin B.E."/>
            <person name="Gibson G."/>
            <person name="Gilbert D."/>
            <person name="Gnerre S."/>
            <person name="Godfrey J."/>
            <person name="Good R."/>
            <person name="Gotea V."/>
            <person name="Gravely B."/>
            <person name="Greenberg A.J."/>
            <person name="Griffiths-Jones S."/>
            <person name="Gross S."/>
            <person name="Guigo R."/>
            <person name="Gustafson E.A."/>
            <person name="Haerty W."/>
            <person name="Hahn M.W."/>
            <person name="Halligan D.L."/>
            <person name="Halpern A.L."/>
            <person name="Halter G.M."/>
            <person name="Han M.V."/>
            <person name="Heger A."/>
            <person name="Hillier L."/>
            <person name="Hinrichs A.S."/>
            <person name="Holmes I."/>
            <person name="Hoskins R.A."/>
            <person name="Hubisz M.J."/>
            <person name="Hultmark D."/>
            <person name="Huntley M.A."/>
            <person name="Jaffe D.B."/>
            <person name="Jagadeeshan S."/>
            <person name="Jeck W.R."/>
            <person name="Johnson J."/>
            <person name="Jones C.D."/>
            <person name="Jordan W.C."/>
            <person name="Karpen G.H."/>
            <person name="Kataoka E."/>
            <person name="Keightley P.D."/>
            <person name="Kheradpour P."/>
            <person name="Kirkness E.F."/>
            <person name="Koerich L.B."/>
            <person name="Kristiansen K."/>
            <person name="Kudrna D."/>
            <person name="Kulathinal R.J."/>
            <person name="Kumar S."/>
            <person name="Kwok R."/>
            <person name="Lander E."/>
            <person name="Langley C.H."/>
            <person name="Lapoint R."/>
            <person name="Lazzaro B.P."/>
            <person name="Lee S.J."/>
            <person name="Levesque L."/>
            <person name="Li R."/>
            <person name="Lin C.F."/>
            <person name="Lin M.F."/>
            <person name="Lindblad-Toh K."/>
            <person name="Llopart A."/>
            <person name="Long M."/>
            <person name="Low L."/>
            <person name="Lozovsky E."/>
            <person name="Lu J."/>
            <person name="Luo M."/>
            <person name="Machado C.A."/>
            <person name="Makalowski W."/>
            <person name="Marzo M."/>
            <person name="Matsuda M."/>
            <person name="Matzkin L."/>
            <person name="McAllister B."/>
            <person name="McBride C.S."/>
            <person name="McKernan B."/>
            <person name="McKernan K."/>
            <person name="Mendez-Lago M."/>
            <person name="Minx P."/>
            <person name="Mollenhauer M.U."/>
            <person name="Montooth K."/>
            <person name="Mount S.M."/>
            <person name="Mu X."/>
            <person name="Myers E."/>
            <person name="Negre B."/>
            <person name="Newfeld S."/>
            <person name="Nielsen R."/>
            <person name="Noor M.A."/>
            <person name="O'Grady P."/>
            <person name="Pachter L."/>
            <person name="Papaceit M."/>
            <person name="Parisi M.J."/>
            <person name="Parisi M."/>
            <person name="Parts L."/>
            <person name="Pedersen J.S."/>
            <person name="Pesole G."/>
            <person name="Phillippy A.M."/>
            <person name="Ponting C.P."/>
            <person name="Pop M."/>
            <person name="Porcelli D."/>
            <person name="Powell J.R."/>
            <person name="Prohaska S."/>
            <person name="Pruitt K."/>
            <person name="Puig M."/>
            <person name="Quesneville H."/>
            <person name="Ram K.R."/>
            <person name="Rand D."/>
            <person name="Rasmussen M.D."/>
            <person name="Reed L.K."/>
            <person name="Reenan R."/>
            <person name="Reily A."/>
            <person name="Remington K.A."/>
            <person name="Rieger T.T."/>
            <person name="Ritchie M.G."/>
            <person name="Robin C."/>
            <person name="Rogers Y.H."/>
            <person name="Rohde C."/>
            <person name="Rozas J."/>
            <person name="Rubenfield M.J."/>
            <person name="Ruiz A."/>
            <person name="Russo S."/>
            <person name="Salzberg S.L."/>
            <person name="Sanchez-Gracia A."/>
            <person name="Saranga D.J."/>
            <person name="Sato H."/>
            <person name="Schaeffer S.W."/>
            <person name="Schatz M.C."/>
            <person name="Schlenke T."/>
            <person name="Schwartz R."/>
            <person name="Segarra C."/>
            <person name="Singh R.S."/>
            <person name="Sirot L."/>
            <person name="Sirota M."/>
            <person name="Sisneros N.B."/>
            <person name="Smith C.D."/>
            <person name="Smith T.F."/>
            <person name="Spieth J."/>
            <person name="Stage D.E."/>
            <person name="Stark A."/>
            <person name="Stephan W."/>
            <person name="Strausberg R.L."/>
            <person name="Strempel S."/>
            <person name="Sturgill D."/>
            <person name="Sutton G."/>
            <person name="Sutton G.G."/>
            <person name="Tao W."/>
            <person name="Teichmann S."/>
            <person name="Tobari Y.N."/>
            <person name="Tomimura Y."/>
            <person name="Tsolas J.M."/>
            <person name="Valente V.L."/>
            <person name="Venter E."/>
            <person name="Venter J.C."/>
            <person name="Vicario S."/>
            <person name="Vieira F.G."/>
            <person name="Vilella A.J."/>
            <person name="Villasante A."/>
            <person name="Walenz B."/>
            <person name="Wang J."/>
            <person name="Wasserman M."/>
            <person name="Watts T."/>
            <person name="Wilson D."/>
            <person name="Wilson R.K."/>
            <person name="Wing R.A."/>
            <person name="Wolfner M.F."/>
            <person name="Wong A."/>
            <person name="Wong G.K."/>
            <person name="Wu C.I."/>
            <person name="Wu G."/>
            <person name="Yamamoto D."/>
            <person name="Yang H.P."/>
            <person name="Yang S.P."/>
            <person name="Yorke J.A."/>
            <person name="Yoshida K."/>
            <person name="Zdobnov E."/>
            <person name="Zhang P."/>
            <person name="Zhang Y."/>
            <person name="Zimin A.V."/>
            <person name="Baldwin J."/>
            <person name="Abdouelleil A."/>
            <person name="Abdulkadir J."/>
            <person name="Abebe A."/>
            <person name="Abera B."/>
            <person name="Abreu J."/>
            <person name="Acer S.C."/>
            <person name="Aftuck L."/>
            <person name="Alexander A."/>
            <person name="An P."/>
            <person name="Anderson E."/>
            <person name="Anderson S."/>
            <person name="Arachi H."/>
            <person name="Azer M."/>
            <person name="Bachantsang P."/>
            <person name="Barry A."/>
            <person name="Bayul T."/>
            <person name="Berlin A."/>
            <person name="Bessette D."/>
            <person name="Bloom T."/>
            <person name="Blye J."/>
            <person name="Boguslavskiy L."/>
            <person name="Bonnet C."/>
            <person name="Boukhgalter B."/>
            <person name="Bourzgui I."/>
            <person name="Brown A."/>
            <person name="Cahill P."/>
            <person name="Channer S."/>
            <person name="Cheshatsang Y."/>
            <person name="Chuda L."/>
            <person name="Citroen M."/>
            <person name="Collymore A."/>
            <person name="Cooke P."/>
            <person name="Costello M."/>
            <person name="D'Aco K."/>
            <person name="Daza R."/>
            <person name="De Haan G."/>
            <person name="DeGray S."/>
            <person name="DeMaso C."/>
            <person name="Dhargay N."/>
            <person name="Dooley K."/>
            <person name="Dooley E."/>
            <person name="Doricent M."/>
            <person name="Dorje P."/>
            <person name="Dorjee K."/>
            <person name="Dupes A."/>
            <person name="Elong R."/>
            <person name="Falk J."/>
            <person name="Farina A."/>
            <person name="Faro S."/>
            <person name="Ferguson D."/>
            <person name="Fisher S."/>
            <person name="Foley C.D."/>
            <person name="Franke A."/>
            <person name="Friedrich D."/>
            <person name="Gadbois L."/>
            <person name="Gearin G."/>
            <person name="Gearin C.R."/>
            <person name="Giannoukos G."/>
            <person name="Goode T."/>
            <person name="Graham J."/>
            <person name="Grandbois E."/>
            <person name="Grewal S."/>
            <person name="Gyaltsen K."/>
            <person name="Hafez N."/>
            <person name="Hagos B."/>
            <person name="Hall J."/>
            <person name="Henson C."/>
            <person name="Hollinger A."/>
            <person name="Honan T."/>
            <person name="Huard M.D."/>
            <person name="Hughes L."/>
            <person name="Hurhula B."/>
            <person name="Husby M.E."/>
            <person name="Kamat A."/>
            <person name="Kanga B."/>
            <person name="Kashin S."/>
            <person name="Khazanovich D."/>
            <person name="Kisner P."/>
            <person name="Lance K."/>
            <person name="Lara M."/>
            <person name="Lee W."/>
            <person name="Lennon N."/>
            <person name="Letendre F."/>
            <person name="LeVine R."/>
            <person name="Lipovsky A."/>
            <person name="Liu X."/>
            <person name="Liu J."/>
            <person name="Liu S."/>
            <person name="Lokyitsang T."/>
            <person name="Lokyitsang Y."/>
            <person name="Lubonja R."/>
            <person name="Lui A."/>
            <person name="MacDonald P."/>
            <person name="Magnisalis V."/>
            <person name="Maru K."/>
            <person name="Matthews C."/>
            <person name="McCusker W."/>
            <person name="McDonough S."/>
            <person name="Mehta T."/>
            <person name="Meldrim J."/>
            <person name="Meneus L."/>
            <person name="Mihai O."/>
            <person name="Mihalev A."/>
            <person name="Mihova T."/>
            <person name="Mittelman R."/>
            <person name="Mlenga V."/>
            <person name="Montmayeur A."/>
            <person name="Mulrain L."/>
            <person name="Navidi A."/>
            <person name="Naylor J."/>
            <person name="Negash T."/>
            <person name="Nguyen T."/>
            <person name="Nguyen N."/>
            <person name="Nicol R."/>
            <person name="Norbu C."/>
            <person name="Norbu N."/>
            <person name="Novod N."/>
            <person name="O'Neill B."/>
            <person name="Osman S."/>
            <person name="Markiewicz E."/>
            <person name="Oyono O.L."/>
            <person name="Patti C."/>
            <person name="Phunkhang P."/>
            <person name="Pierre F."/>
            <person name="Priest M."/>
            <person name="Raghuraman S."/>
            <person name="Rege F."/>
            <person name="Reyes R."/>
            <person name="Rise C."/>
            <person name="Rogov P."/>
            <person name="Ross K."/>
            <person name="Ryan E."/>
            <person name="Settipalli S."/>
            <person name="Shea T."/>
            <person name="Sherpa N."/>
            <person name="Shi L."/>
            <person name="Shih D."/>
            <person name="Sparrow T."/>
            <person name="Spaulding J."/>
            <person name="Stalker J."/>
            <person name="Stange-Thomann N."/>
            <person name="Stavropoulos S."/>
            <person name="Stone C."/>
            <person name="Strader C."/>
            <person name="Tesfaye S."/>
            <person name="Thomson T."/>
            <person name="Thoulutsang Y."/>
            <person name="Thoulutsang D."/>
            <person name="Topham K."/>
            <person name="Topping I."/>
            <person name="Tsamla T."/>
            <person name="Vassiliev H."/>
            <person name="Vo A."/>
            <person name="Wangchuk T."/>
            <person name="Wangdi T."/>
            <person name="Weiand M."/>
            <person name="Wilkinson J."/>
            <person name="Wilson A."/>
            <person name="Yadav S."/>
            <person name="Young G."/>
            <person name="Yu Q."/>
            <person name="Zembek L."/>
            <person name="Zhong D."/>
            <person name="Zimmer A."/>
            <person name="Zwirko Z."/>
            <person name="Jaffe D.B."/>
            <person name="Alvarez P."/>
            <person name="Brockman W."/>
            <person name="Butler J."/>
            <person name="Chin C."/>
            <person name="Gnerre S."/>
            <person name="Grabherr M."/>
            <person name="Kleber M."/>
            <person name="Mauceli E."/>
            <person name="MacCallum I."/>
        </authorList>
    </citation>
    <scope>NUCLEOTIDE SEQUENCE [LARGE SCALE GENOMIC DNA]</scope>
    <source>
        <strain evidence="6 7">TSC#14021-0224.01</strain>
    </source>
</reference>
<dbReference type="Gene3D" id="6.10.250.1820">
    <property type="match status" value="1"/>
</dbReference>
<feature type="compositionally biased region" description="Low complexity" evidence="4">
    <location>
        <begin position="241"/>
        <end position="260"/>
    </location>
</feature>
<evidence type="ECO:0000256" key="4">
    <source>
        <dbReference type="SAM" id="MobiDB-lite"/>
    </source>
</evidence>